<dbReference type="InterPro" id="IPR011990">
    <property type="entry name" value="TPR-like_helical_dom_sf"/>
</dbReference>
<keyword evidence="1" id="KW-0802">TPR repeat</keyword>
<dbReference type="EMBL" id="BAAAHK010000003">
    <property type="protein sequence ID" value="GAA0931177.1"/>
    <property type="molecule type" value="Genomic_DNA"/>
</dbReference>
<reference evidence="3 4" key="1">
    <citation type="journal article" date="2019" name="Int. J. Syst. Evol. Microbiol.">
        <title>The Global Catalogue of Microorganisms (GCM) 10K type strain sequencing project: providing services to taxonomists for standard genome sequencing and annotation.</title>
        <authorList>
            <consortium name="The Broad Institute Genomics Platform"/>
            <consortium name="The Broad Institute Genome Sequencing Center for Infectious Disease"/>
            <person name="Wu L."/>
            <person name="Ma J."/>
        </authorList>
    </citation>
    <scope>NUCLEOTIDE SEQUENCE [LARGE SCALE GENOMIC DNA]</scope>
    <source>
        <strain evidence="3 4">JCM 10977</strain>
    </source>
</reference>
<feature type="repeat" description="TPR" evidence="1">
    <location>
        <begin position="750"/>
        <end position="783"/>
    </location>
</feature>
<feature type="domain" description="Bacterial transcriptional activator" evidence="2">
    <location>
        <begin position="95"/>
        <end position="239"/>
    </location>
</feature>
<dbReference type="InterPro" id="IPR005158">
    <property type="entry name" value="BTAD"/>
</dbReference>
<dbReference type="PROSITE" id="PS50005">
    <property type="entry name" value="TPR"/>
    <property type="match status" value="1"/>
</dbReference>
<dbReference type="InterPro" id="IPR058852">
    <property type="entry name" value="HTH_77"/>
</dbReference>
<dbReference type="RefSeq" id="WP_343966209.1">
    <property type="nucleotide sequence ID" value="NZ_BAAAHK010000003.1"/>
</dbReference>
<sequence>MLEVRVLGPVEVTAAGVPLMLAGTLERALLVRLALAGGRSVSDDQLVRDLWGDAELARPVQRLRVLASRLRSSLGPHAELLQRSPAGFSLAASALDLELATKATERMYRARTAGDRKAADLAATEALQQWRGPALTGLRTVPYAAKDAEHLDAEHLELQLALLESEVDRHSPTAGAELDRLARQNPLHERLIGLLARSLYFDGRRADALNALAQLKERLADQLGIDPTPATIDLELKLLRHDPAPQPPATPRAVPVRAPEAGSVFVGRADELRTLAAELAHPGLVTVLGGPGVGKTRLAQEVALSTQSTGRQVGWLDLAPLRSPASVNGALEAAIGLDSRPGDPIAHCAEALDGSLLVIDNAEHLIDEVAKLVAELLRTAPALSILVTSQRPLHISGEELHHLHALPADAAVALFCARAGALPGPEAEAICTAVDRLPLGIELAAGLTRTLTITQIAKRINDRLRLLIGGPRDNGRRHTSLQSALDWSHDLLDPTSRIVLRRLAVFPGGCTLEAAEAVIPGDDLHAADIVPVLTELVDRSLVTVRSAAGVRRFGLLETVRDYATNRLRESGDEPVVRELQIAWCRQLATTADTGGDPGSKELIAVVNEEEPNLRSAIDWCLGDGGRPEAVLGLVSPLWWHWRMRGSLPQARIWLRTGLAHTGPEPTTDQAVGLRVLASVARHSGDLDEALDCGERALTAFHALGDSGGLILTLYGLCLTSIGLERYTDAIDYGEDGCHLAAAVNDQTMLAGLLDNLGIALRCLGRLDEAEAKILEALRIQPNDEFAVAAETEHLALIAALRGDPVRARQLSLQALRYFRDRELVEAQVGILESIACLEVADHPIAALRMLTVAAHHREILGTPGYVPDRIAERTAALTAARKALGTDAVLIERTARDLPLKQLVDGLLAPAE</sequence>
<evidence type="ECO:0000313" key="3">
    <source>
        <dbReference type="EMBL" id="GAA0931177.1"/>
    </source>
</evidence>
<comment type="caution">
    <text evidence="3">The sequence shown here is derived from an EMBL/GenBank/DDBJ whole genome shotgun (WGS) entry which is preliminary data.</text>
</comment>
<dbReference type="InterPro" id="IPR016032">
    <property type="entry name" value="Sig_transdc_resp-reg_C-effctor"/>
</dbReference>
<dbReference type="SUPFAM" id="SSF46894">
    <property type="entry name" value="C-terminal effector domain of the bipartite response regulators"/>
    <property type="match status" value="1"/>
</dbReference>
<evidence type="ECO:0000256" key="1">
    <source>
        <dbReference type="PROSITE-ProRule" id="PRU00339"/>
    </source>
</evidence>
<dbReference type="Gene3D" id="1.10.10.10">
    <property type="entry name" value="Winged helix-like DNA-binding domain superfamily/Winged helix DNA-binding domain"/>
    <property type="match status" value="1"/>
</dbReference>
<dbReference type="PANTHER" id="PTHR47691:SF3">
    <property type="entry name" value="HTH-TYPE TRANSCRIPTIONAL REGULATOR RV0890C-RELATED"/>
    <property type="match status" value="1"/>
</dbReference>
<name>A0ABN1PPY4_9ACTN</name>
<dbReference type="Gene3D" id="1.25.40.10">
    <property type="entry name" value="Tetratricopeptide repeat domain"/>
    <property type="match status" value="2"/>
</dbReference>
<dbReference type="SUPFAM" id="SSF48452">
    <property type="entry name" value="TPR-like"/>
    <property type="match status" value="2"/>
</dbReference>
<dbReference type="CDD" id="cd15831">
    <property type="entry name" value="BTAD"/>
    <property type="match status" value="1"/>
</dbReference>
<dbReference type="Proteomes" id="UP001500542">
    <property type="component" value="Unassembled WGS sequence"/>
</dbReference>
<dbReference type="Pfam" id="PF03704">
    <property type="entry name" value="BTAD"/>
    <property type="match status" value="1"/>
</dbReference>
<dbReference type="SMART" id="SM01043">
    <property type="entry name" value="BTAD"/>
    <property type="match status" value="1"/>
</dbReference>
<dbReference type="SMART" id="SM00028">
    <property type="entry name" value="TPR"/>
    <property type="match status" value="2"/>
</dbReference>
<accession>A0ABN1PPY4</accession>
<dbReference type="InterPro" id="IPR027417">
    <property type="entry name" value="P-loop_NTPase"/>
</dbReference>
<organism evidence="3 4">
    <name type="scientific">Kribbella koreensis</name>
    <dbReference type="NCBI Taxonomy" id="57909"/>
    <lineage>
        <taxon>Bacteria</taxon>
        <taxon>Bacillati</taxon>
        <taxon>Actinomycetota</taxon>
        <taxon>Actinomycetes</taxon>
        <taxon>Propionibacteriales</taxon>
        <taxon>Kribbellaceae</taxon>
        <taxon>Kribbella</taxon>
    </lineage>
</organism>
<evidence type="ECO:0000259" key="2">
    <source>
        <dbReference type="SMART" id="SM01043"/>
    </source>
</evidence>
<dbReference type="Pfam" id="PF25872">
    <property type="entry name" value="HTH_77"/>
    <property type="match status" value="1"/>
</dbReference>
<dbReference type="InterPro" id="IPR019734">
    <property type="entry name" value="TPR_rpt"/>
</dbReference>
<dbReference type="InterPro" id="IPR036388">
    <property type="entry name" value="WH-like_DNA-bd_sf"/>
</dbReference>
<dbReference type="Gene3D" id="3.40.50.300">
    <property type="entry name" value="P-loop containing nucleotide triphosphate hydrolases"/>
    <property type="match status" value="1"/>
</dbReference>
<proteinExistence type="predicted"/>
<evidence type="ECO:0000313" key="4">
    <source>
        <dbReference type="Proteomes" id="UP001500542"/>
    </source>
</evidence>
<keyword evidence="4" id="KW-1185">Reference proteome</keyword>
<protein>
    <recommendedName>
        <fullName evidence="2">Bacterial transcriptional activator domain-containing protein</fullName>
    </recommendedName>
</protein>
<dbReference type="PANTHER" id="PTHR47691">
    <property type="entry name" value="REGULATOR-RELATED"/>
    <property type="match status" value="1"/>
</dbReference>
<gene>
    <name evidence="3" type="ORF">GCM10009554_14890</name>
</gene>
<dbReference type="SUPFAM" id="SSF52540">
    <property type="entry name" value="P-loop containing nucleoside triphosphate hydrolases"/>
    <property type="match status" value="1"/>
</dbReference>